<reference evidence="2" key="1">
    <citation type="submission" date="2022-11" db="EMBL/GenBank/DDBJ databases">
        <authorList>
            <person name="Petersen C."/>
        </authorList>
    </citation>
    <scope>NUCLEOTIDE SEQUENCE</scope>
    <source>
        <strain evidence="2">IBT 16849</strain>
    </source>
</reference>
<comment type="caution">
    <text evidence="2">The sequence shown here is derived from an EMBL/GenBank/DDBJ whole genome shotgun (WGS) entry which is preliminary data.</text>
</comment>
<feature type="transmembrane region" description="Helical" evidence="1">
    <location>
        <begin position="52"/>
        <end position="72"/>
    </location>
</feature>
<feature type="transmembrane region" description="Helical" evidence="1">
    <location>
        <begin position="20"/>
        <end position="40"/>
    </location>
</feature>
<organism evidence="2 3">
    <name type="scientific">Penicillium cf. griseofulvum</name>
    <dbReference type="NCBI Taxonomy" id="2972120"/>
    <lineage>
        <taxon>Eukaryota</taxon>
        <taxon>Fungi</taxon>
        <taxon>Dikarya</taxon>
        <taxon>Ascomycota</taxon>
        <taxon>Pezizomycotina</taxon>
        <taxon>Eurotiomycetes</taxon>
        <taxon>Eurotiomycetidae</taxon>
        <taxon>Eurotiales</taxon>
        <taxon>Aspergillaceae</taxon>
        <taxon>Penicillium</taxon>
    </lineage>
</organism>
<dbReference type="PANTHER" id="PTHR33048">
    <property type="entry name" value="PTH11-LIKE INTEGRAL MEMBRANE PROTEIN (AFU_ORTHOLOGUE AFUA_5G11245)"/>
    <property type="match status" value="1"/>
</dbReference>
<name>A0A9W9MEQ9_9EURO</name>
<keyword evidence="1" id="KW-0472">Membrane</keyword>
<keyword evidence="3" id="KW-1185">Reference proteome</keyword>
<evidence type="ECO:0000313" key="3">
    <source>
        <dbReference type="Proteomes" id="UP001150879"/>
    </source>
</evidence>
<dbReference type="AlphaFoldDB" id="A0A9W9MEQ9"/>
<sequence>MSSPEYSAFLAEGRRQQAIIGMVVVTTFSLLVVLVCLYARRYLIHELGWDDLTIVIAQLVSWIVLWLSLMVIHYGSGKHMTALTDDPDDTTWYFFVVMVWSATKISSAIIALSLPALRALFGVWDRNRSMMNHTDSNETEAIEFQLVPHSARQLIFDRNEAEETSFDVNCINRSQERLRGVKDEEVQVEEMVRVGVRRRSSR</sequence>
<keyword evidence="1" id="KW-0812">Transmembrane</keyword>
<keyword evidence="1" id="KW-1133">Transmembrane helix</keyword>
<evidence type="ECO:0000256" key="1">
    <source>
        <dbReference type="SAM" id="Phobius"/>
    </source>
</evidence>
<dbReference type="InterPro" id="IPR052337">
    <property type="entry name" value="SAT4-like"/>
</dbReference>
<dbReference type="PANTHER" id="PTHR33048:SF129">
    <property type="entry name" value="INTEGRAL MEMBRANE PROTEIN-RELATED"/>
    <property type="match status" value="1"/>
</dbReference>
<dbReference type="Proteomes" id="UP001150879">
    <property type="component" value="Unassembled WGS sequence"/>
</dbReference>
<dbReference type="OrthoDB" id="5283415at2759"/>
<evidence type="ECO:0000313" key="2">
    <source>
        <dbReference type="EMBL" id="KAJ5200426.1"/>
    </source>
</evidence>
<protein>
    <submittedName>
        <fullName evidence="2">ATPase P-type K/Mg/Cd/Cu/Zn/Na/Ca/Na/H-transporter</fullName>
    </submittedName>
</protein>
<accession>A0A9W9MEQ9</accession>
<dbReference type="EMBL" id="JAPQKP010000003">
    <property type="protein sequence ID" value="KAJ5200426.1"/>
    <property type="molecule type" value="Genomic_DNA"/>
</dbReference>
<proteinExistence type="predicted"/>
<feature type="transmembrane region" description="Helical" evidence="1">
    <location>
        <begin position="92"/>
        <end position="121"/>
    </location>
</feature>
<gene>
    <name evidence="2" type="ORF">N7472_005630</name>
</gene>
<reference evidence="2" key="2">
    <citation type="journal article" date="2023" name="IMA Fungus">
        <title>Comparative genomic study of the Penicillium genus elucidates a diverse pangenome and 15 lateral gene transfer events.</title>
        <authorList>
            <person name="Petersen C."/>
            <person name="Sorensen T."/>
            <person name="Nielsen M.R."/>
            <person name="Sondergaard T.E."/>
            <person name="Sorensen J.L."/>
            <person name="Fitzpatrick D.A."/>
            <person name="Frisvad J.C."/>
            <person name="Nielsen K.L."/>
        </authorList>
    </citation>
    <scope>NUCLEOTIDE SEQUENCE</scope>
    <source>
        <strain evidence="2">IBT 16849</strain>
    </source>
</reference>